<comment type="pathway">
    <text evidence="1">Protein modification; protein ubiquitination.</text>
</comment>
<dbReference type="PANTHER" id="PTHR24136:SF15">
    <property type="entry name" value="ANK_REP_REGION DOMAIN-CONTAINING PROTEIN"/>
    <property type="match status" value="1"/>
</dbReference>
<proteinExistence type="inferred from homology"/>
<feature type="domain" description="SOCS box" evidence="6">
    <location>
        <begin position="189"/>
        <end position="248"/>
    </location>
</feature>
<dbReference type="PROSITE" id="PS50225">
    <property type="entry name" value="SOCS"/>
    <property type="match status" value="1"/>
</dbReference>
<feature type="repeat" description="ANK" evidence="5">
    <location>
        <begin position="83"/>
        <end position="115"/>
    </location>
</feature>
<evidence type="ECO:0000256" key="4">
    <source>
        <dbReference type="ARBA" id="ARBA00023043"/>
    </source>
</evidence>
<dbReference type="Pfam" id="PF07525">
    <property type="entry name" value="SOCS_box"/>
    <property type="match status" value="1"/>
</dbReference>
<accession>A0ABQ7TKK7</accession>
<evidence type="ECO:0000256" key="3">
    <source>
        <dbReference type="ARBA" id="ARBA00022737"/>
    </source>
</evidence>
<organism evidence="7 8">
    <name type="scientific">Phrynosoma platyrhinos</name>
    <name type="common">Desert horned lizard</name>
    <dbReference type="NCBI Taxonomy" id="52577"/>
    <lineage>
        <taxon>Eukaryota</taxon>
        <taxon>Metazoa</taxon>
        <taxon>Chordata</taxon>
        <taxon>Craniata</taxon>
        <taxon>Vertebrata</taxon>
        <taxon>Euteleostomi</taxon>
        <taxon>Lepidosauria</taxon>
        <taxon>Squamata</taxon>
        <taxon>Bifurcata</taxon>
        <taxon>Unidentata</taxon>
        <taxon>Episquamata</taxon>
        <taxon>Toxicofera</taxon>
        <taxon>Iguania</taxon>
        <taxon>Phrynosomatidae</taxon>
        <taxon>Phrynosomatinae</taxon>
        <taxon>Phrynosoma</taxon>
    </lineage>
</organism>
<dbReference type="PROSITE" id="PS50297">
    <property type="entry name" value="ANK_REP_REGION"/>
    <property type="match status" value="2"/>
</dbReference>
<gene>
    <name evidence="7" type="ORF">JD844_013279</name>
</gene>
<dbReference type="Gene3D" id="1.10.750.20">
    <property type="entry name" value="SOCS box"/>
    <property type="match status" value="1"/>
</dbReference>
<evidence type="ECO:0000256" key="1">
    <source>
        <dbReference type="ARBA" id="ARBA00004906"/>
    </source>
</evidence>
<dbReference type="InterPro" id="IPR002110">
    <property type="entry name" value="Ankyrin_rpt"/>
</dbReference>
<dbReference type="Gene3D" id="1.25.40.20">
    <property type="entry name" value="Ankyrin repeat-containing domain"/>
    <property type="match status" value="1"/>
</dbReference>
<comment type="caution">
    <text evidence="7">The sequence shown here is derived from an EMBL/GenBank/DDBJ whole genome shotgun (WGS) entry which is preliminary data.</text>
</comment>
<protein>
    <recommendedName>
        <fullName evidence="6">SOCS box domain-containing protein</fullName>
    </recommendedName>
</protein>
<dbReference type="PANTHER" id="PTHR24136">
    <property type="entry name" value="SOWAH (DROSOPHILA) HOMOLOG"/>
    <property type="match status" value="1"/>
</dbReference>
<evidence type="ECO:0000313" key="8">
    <source>
        <dbReference type="Proteomes" id="UP000826234"/>
    </source>
</evidence>
<keyword evidence="8" id="KW-1185">Reference proteome</keyword>
<dbReference type="InterPro" id="IPR001496">
    <property type="entry name" value="SOCS_box"/>
</dbReference>
<dbReference type="SUPFAM" id="SSF158235">
    <property type="entry name" value="SOCS box-like"/>
    <property type="match status" value="1"/>
</dbReference>
<dbReference type="PRINTS" id="PR01415">
    <property type="entry name" value="ANKYRIN"/>
</dbReference>
<name>A0ABQ7TKK7_PHRPL</name>
<evidence type="ECO:0000256" key="2">
    <source>
        <dbReference type="ARBA" id="ARBA00005949"/>
    </source>
</evidence>
<reference evidence="7 8" key="1">
    <citation type="journal article" date="2022" name="Gigascience">
        <title>A chromosome-level genome assembly and annotation of the desert horned lizard, Phrynosoma platyrhinos, provides insight into chromosomal rearrangements among reptiles.</title>
        <authorList>
            <person name="Koochekian N."/>
            <person name="Ascanio A."/>
            <person name="Farleigh K."/>
            <person name="Card D.C."/>
            <person name="Schield D.R."/>
            <person name="Castoe T.A."/>
            <person name="Jezkova T."/>
        </authorList>
    </citation>
    <scope>NUCLEOTIDE SEQUENCE [LARGE SCALE GENOMIC DNA]</scope>
    <source>
        <strain evidence="7">NK-2021</strain>
    </source>
</reference>
<dbReference type="PROSITE" id="PS50088">
    <property type="entry name" value="ANK_REPEAT"/>
    <property type="match status" value="2"/>
</dbReference>
<sequence>MWTEGVCSSGKMGFYISSLSRAPYGNRAPPEASRHPAKRYQAAPSYNYRWTELHYEASRGNVEKLKQLLVTSDRELVDRKDYYGKTPLYWAAYKGQRHTVELLLKHGANVNTCCKHGGTPLHAAVGLFPDCTLLLIQHGADVNLQDNWGVTPMYLAACSGQTECIQLLVEAGAYISYRNKRTGVPPKRLVSQPALISWMEACRRQPRSLKHLSRLSIRTALGHSRLRAITDFDLPPLLKQYLMFEDLTLPEGL</sequence>
<dbReference type="Pfam" id="PF00023">
    <property type="entry name" value="Ank"/>
    <property type="match status" value="1"/>
</dbReference>
<dbReference type="Proteomes" id="UP000826234">
    <property type="component" value="Unassembled WGS sequence"/>
</dbReference>
<dbReference type="SUPFAM" id="SSF48403">
    <property type="entry name" value="Ankyrin repeat"/>
    <property type="match status" value="1"/>
</dbReference>
<dbReference type="CDD" id="cd03716">
    <property type="entry name" value="SOCS_ASB_like"/>
    <property type="match status" value="1"/>
</dbReference>
<feature type="repeat" description="ANK" evidence="5">
    <location>
        <begin position="148"/>
        <end position="180"/>
    </location>
</feature>
<dbReference type="SMART" id="SM00248">
    <property type="entry name" value="ANK"/>
    <property type="match status" value="4"/>
</dbReference>
<keyword evidence="3" id="KW-0677">Repeat</keyword>
<dbReference type="SMART" id="SM00969">
    <property type="entry name" value="SOCS_box"/>
    <property type="match status" value="1"/>
</dbReference>
<dbReference type="Pfam" id="PF12796">
    <property type="entry name" value="Ank_2"/>
    <property type="match status" value="1"/>
</dbReference>
<dbReference type="EMBL" id="JAIPUX010000439">
    <property type="protein sequence ID" value="KAH0630340.1"/>
    <property type="molecule type" value="Genomic_DNA"/>
</dbReference>
<evidence type="ECO:0000259" key="6">
    <source>
        <dbReference type="PROSITE" id="PS50225"/>
    </source>
</evidence>
<evidence type="ECO:0000256" key="5">
    <source>
        <dbReference type="PROSITE-ProRule" id="PRU00023"/>
    </source>
</evidence>
<dbReference type="InterPro" id="IPR051573">
    <property type="entry name" value="Ankyrin-SOCS_box_domain"/>
</dbReference>
<keyword evidence="4 5" id="KW-0040">ANK repeat</keyword>
<dbReference type="InterPro" id="IPR036770">
    <property type="entry name" value="Ankyrin_rpt-contain_sf"/>
</dbReference>
<evidence type="ECO:0000313" key="7">
    <source>
        <dbReference type="EMBL" id="KAH0630340.1"/>
    </source>
</evidence>
<dbReference type="InterPro" id="IPR036036">
    <property type="entry name" value="SOCS_box-like_dom_sf"/>
</dbReference>
<comment type="similarity">
    <text evidence="2">Belongs to the ankyrin SOCS box (ASB) family.</text>
</comment>